<dbReference type="FunCoup" id="A0A2P6NT59">
    <property type="interactions" value="23"/>
</dbReference>
<dbReference type="PANTHER" id="PTHR43831">
    <property type="entry name" value="ISOBUTYRYL-COA DEHYDROGENASE"/>
    <property type="match status" value="1"/>
</dbReference>
<keyword evidence="8" id="KW-0101">Branched-chain amino acid catabolism</keyword>
<dbReference type="SUPFAM" id="SSF55681">
    <property type="entry name" value="Class II aaRS and biotin synthetases"/>
    <property type="match status" value="1"/>
</dbReference>
<evidence type="ECO:0000256" key="5">
    <source>
        <dbReference type="ARBA" id="ARBA00009347"/>
    </source>
</evidence>
<accession>A0A2P6NT59</accession>
<evidence type="ECO:0000256" key="7">
    <source>
        <dbReference type="ARBA" id="ARBA00012334"/>
    </source>
</evidence>
<feature type="domain" description="BPL/LPL catalytic" evidence="18">
    <location>
        <begin position="61"/>
        <end position="256"/>
    </location>
</feature>
<evidence type="ECO:0000256" key="11">
    <source>
        <dbReference type="ARBA" id="ARBA00022827"/>
    </source>
</evidence>
<evidence type="ECO:0000256" key="17">
    <source>
        <dbReference type="RuleBase" id="RU362125"/>
    </source>
</evidence>
<evidence type="ECO:0000256" key="14">
    <source>
        <dbReference type="ARBA" id="ARBA00049552"/>
    </source>
</evidence>
<evidence type="ECO:0000313" key="19">
    <source>
        <dbReference type="EMBL" id="PRP87155.1"/>
    </source>
</evidence>
<evidence type="ECO:0000256" key="16">
    <source>
        <dbReference type="ARBA" id="ARBA00071686"/>
    </source>
</evidence>
<evidence type="ECO:0000313" key="20">
    <source>
        <dbReference type="Proteomes" id="UP000241769"/>
    </source>
</evidence>
<name>A0A2P6NT59_9EUKA</name>
<dbReference type="GO" id="GO:0009083">
    <property type="term" value="P:branched-chain amino acid catabolic process"/>
    <property type="evidence" value="ECO:0007669"/>
    <property type="project" value="UniProtKB-KW"/>
</dbReference>
<dbReference type="Gene3D" id="3.30.930.10">
    <property type="entry name" value="Bira Bifunctional Protein, Domain 2"/>
    <property type="match status" value="1"/>
</dbReference>
<dbReference type="GO" id="GO:0050660">
    <property type="term" value="F:flavin adenine dinucleotide binding"/>
    <property type="evidence" value="ECO:0007669"/>
    <property type="project" value="InterPro"/>
</dbReference>
<dbReference type="Pfam" id="PF00441">
    <property type="entry name" value="Acyl-CoA_dh_1"/>
    <property type="match status" value="1"/>
</dbReference>
<dbReference type="InterPro" id="IPR006089">
    <property type="entry name" value="Acyl-CoA_DH_CS"/>
</dbReference>
<evidence type="ECO:0000256" key="13">
    <source>
        <dbReference type="ARBA" id="ARBA00023315"/>
    </source>
</evidence>
<evidence type="ECO:0000256" key="9">
    <source>
        <dbReference type="ARBA" id="ARBA00022630"/>
    </source>
</evidence>
<dbReference type="FunFam" id="1.20.140.10:FF:000001">
    <property type="entry name" value="Acyl-CoA dehydrogenase"/>
    <property type="match status" value="1"/>
</dbReference>
<evidence type="ECO:0000256" key="8">
    <source>
        <dbReference type="ARBA" id="ARBA00022456"/>
    </source>
</evidence>
<dbReference type="InterPro" id="IPR037069">
    <property type="entry name" value="AcylCoA_DH/ox_N_sf"/>
</dbReference>
<dbReference type="PROSITE" id="PS00072">
    <property type="entry name" value="ACYL_COA_DH_1"/>
    <property type="match status" value="1"/>
</dbReference>
<dbReference type="PROSITE" id="PS01313">
    <property type="entry name" value="LIPB"/>
    <property type="match status" value="1"/>
</dbReference>
<dbReference type="InterPro" id="IPR036250">
    <property type="entry name" value="AcylCo_DH-like_C"/>
</dbReference>
<dbReference type="GO" id="GO:0003995">
    <property type="term" value="F:acyl-CoA dehydrogenase activity"/>
    <property type="evidence" value="ECO:0007669"/>
    <property type="project" value="InterPro"/>
</dbReference>
<dbReference type="Gene3D" id="1.10.540.10">
    <property type="entry name" value="Acyl-CoA dehydrogenase/oxidase, N-terminal domain"/>
    <property type="match status" value="1"/>
</dbReference>
<dbReference type="STRING" id="1890364.A0A2P6NT59"/>
<evidence type="ECO:0000256" key="3">
    <source>
        <dbReference type="ARBA" id="ARBA00005109"/>
    </source>
</evidence>
<reference evidence="19 20" key="1">
    <citation type="journal article" date="2018" name="Genome Biol. Evol.">
        <title>Multiple Roots of Fruiting Body Formation in Amoebozoa.</title>
        <authorList>
            <person name="Hillmann F."/>
            <person name="Forbes G."/>
            <person name="Novohradska S."/>
            <person name="Ferling I."/>
            <person name="Riege K."/>
            <person name="Groth M."/>
            <person name="Westermann M."/>
            <person name="Marz M."/>
            <person name="Spaller T."/>
            <person name="Winckler T."/>
            <person name="Schaap P."/>
            <person name="Glockner G."/>
        </authorList>
    </citation>
    <scope>NUCLEOTIDE SEQUENCE [LARGE SCALE GENOMIC DNA]</scope>
    <source>
        <strain evidence="19 20">Jena</strain>
    </source>
</reference>
<dbReference type="GO" id="GO:0005739">
    <property type="term" value="C:mitochondrion"/>
    <property type="evidence" value="ECO:0007669"/>
    <property type="project" value="TreeGrafter"/>
</dbReference>
<dbReference type="NCBIfam" id="TIGR00214">
    <property type="entry name" value="lipB"/>
    <property type="match status" value="1"/>
</dbReference>
<dbReference type="OrthoDB" id="9988775at2759"/>
<keyword evidence="9 17" id="KW-0285">Flavoprotein</keyword>
<dbReference type="CDD" id="cd16444">
    <property type="entry name" value="LipB"/>
    <property type="match status" value="1"/>
</dbReference>
<comment type="cofactor">
    <cofactor evidence="1 17">
        <name>FAD</name>
        <dbReference type="ChEBI" id="CHEBI:57692"/>
    </cofactor>
</comment>
<comment type="caution">
    <text evidence="19">The sequence shown here is derived from an EMBL/GenBank/DDBJ whole genome shotgun (WGS) entry which is preliminary data.</text>
</comment>
<keyword evidence="20" id="KW-1185">Reference proteome</keyword>
<dbReference type="Gene3D" id="1.20.140.10">
    <property type="entry name" value="Butyryl-CoA Dehydrogenase, subunit A, domain 3"/>
    <property type="match status" value="1"/>
</dbReference>
<comment type="similarity">
    <text evidence="4">Belongs to the LipB family.</text>
</comment>
<evidence type="ECO:0000256" key="6">
    <source>
        <dbReference type="ARBA" id="ARBA00011881"/>
    </source>
</evidence>
<dbReference type="Pfam" id="PF02771">
    <property type="entry name" value="Acyl-CoA_dh_N"/>
    <property type="match status" value="1"/>
</dbReference>
<dbReference type="FunFam" id="2.40.110.10:FF:000001">
    <property type="entry name" value="Acyl-CoA dehydrogenase, mitochondrial"/>
    <property type="match status" value="1"/>
</dbReference>
<dbReference type="InterPro" id="IPR004143">
    <property type="entry name" value="BPL_LPL_catalytic"/>
</dbReference>
<keyword evidence="11 17" id="KW-0274">FAD</keyword>
<comment type="similarity">
    <text evidence="5 17">Belongs to the acyl-CoA dehydrogenase family.</text>
</comment>
<comment type="catalytic activity">
    <reaction evidence="14">
        <text>(2S)-2-methylbutanoyl-CoA + oxidized [electron-transfer flavoprotein] + H(+) = (2E)-2-methylbut-2-enoyl-CoA + reduced [electron-transfer flavoprotein]</text>
        <dbReference type="Rhea" id="RHEA:48256"/>
        <dbReference type="Rhea" id="RHEA-COMP:10685"/>
        <dbReference type="Rhea" id="RHEA-COMP:10686"/>
        <dbReference type="ChEBI" id="CHEBI:15378"/>
        <dbReference type="ChEBI" id="CHEBI:57337"/>
        <dbReference type="ChEBI" id="CHEBI:57692"/>
        <dbReference type="ChEBI" id="CHEBI:58307"/>
        <dbReference type="ChEBI" id="CHEBI:88166"/>
    </reaction>
    <physiologicalReaction direction="left-to-right" evidence="14">
        <dbReference type="Rhea" id="RHEA:48257"/>
    </physiologicalReaction>
</comment>
<dbReference type="InterPro" id="IPR009075">
    <property type="entry name" value="AcylCo_DH/oxidase_C"/>
</dbReference>
<dbReference type="PROSITE" id="PS00073">
    <property type="entry name" value="ACYL_COA_DH_2"/>
    <property type="match status" value="1"/>
</dbReference>
<dbReference type="InterPro" id="IPR045864">
    <property type="entry name" value="aa-tRNA-synth_II/BPL/LPL"/>
</dbReference>
<dbReference type="InterPro" id="IPR046373">
    <property type="entry name" value="Acyl-CoA_Oxase/DH_mid-dom_sf"/>
</dbReference>
<protein>
    <recommendedName>
        <fullName evidence="16">Isobutyryl-CoA dehydrogenase, mitochondrial</fullName>
        <ecNumber evidence="7">2.3.1.181</ecNumber>
    </recommendedName>
</protein>
<evidence type="ECO:0000256" key="10">
    <source>
        <dbReference type="ARBA" id="ARBA00022679"/>
    </source>
</evidence>
<dbReference type="EC" id="2.3.1.181" evidence="7"/>
<dbReference type="InterPro" id="IPR009100">
    <property type="entry name" value="AcylCoA_DH/oxidase_NM_dom_sf"/>
</dbReference>
<comment type="subunit">
    <text evidence="6">Homotetramer.</text>
</comment>
<dbReference type="PROSITE" id="PS51733">
    <property type="entry name" value="BPL_LPL_CATALYTIC"/>
    <property type="match status" value="1"/>
</dbReference>
<dbReference type="Pfam" id="PF21948">
    <property type="entry name" value="LplA-B_cat"/>
    <property type="match status" value="1"/>
</dbReference>
<dbReference type="SUPFAM" id="SSF47203">
    <property type="entry name" value="Acyl-CoA dehydrogenase C-terminal domain-like"/>
    <property type="match status" value="1"/>
</dbReference>
<evidence type="ECO:0000259" key="18">
    <source>
        <dbReference type="PROSITE" id="PS51733"/>
    </source>
</evidence>
<proteinExistence type="inferred from homology"/>
<dbReference type="GO" id="GO:0033819">
    <property type="term" value="F:lipoyl(octanoyl) transferase activity"/>
    <property type="evidence" value="ECO:0007669"/>
    <property type="project" value="UniProtKB-EC"/>
</dbReference>
<dbReference type="InterPro" id="IPR000544">
    <property type="entry name" value="Octanoyltransferase"/>
</dbReference>
<dbReference type="Gene3D" id="2.40.110.10">
    <property type="entry name" value="Butyryl-CoA Dehydrogenase, subunit A, domain 2"/>
    <property type="match status" value="1"/>
</dbReference>
<dbReference type="Proteomes" id="UP000241769">
    <property type="component" value="Unassembled WGS sequence"/>
</dbReference>
<dbReference type="AlphaFoldDB" id="A0A2P6NT59"/>
<comment type="catalytic activity">
    <reaction evidence="15">
        <text>propanoyl-CoA + oxidized [electron-transfer flavoprotein] + H(+) = acryloyl-CoA + reduced [electron-transfer flavoprotein]</text>
        <dbReference type="Rhea" id="RHEA:31287"/>
        <dbReference type="Rhea" id="RHEA-COMP:10685"/>
        <dbReference type="Rhea" id="RHEA-COMP:10686"/>
        <dbReference type="ChEBI" id="CHEBI:15378"/>
        <dbReference type="ChEBI" id="CHEBI:57367"/>
        <dbReference type="ChEBI" id="CHEBI:57392"/>
        <dbReference type="ChEBI" id="CHEBI:57692"/>
        <dbReference type="ChEBI" id="CHEBI:58307"/>
    </reaction>
    <physiologicalReaction direction="left-to-right" evidence="15">
        <dbReference type="Rhea" id="RHEA:31288"/>
    </physiologicalReaction>
</comment>
<dbReference type="NCBIfam" id="NF010925">
    <property type="entry name" value="PRK14345.1"/>
    <property type="match status" value="1"/>
</dbReference>
<evidence type="ECO:0000256" key="2">
    <source>
        <dbReference type="ARBA" id="ARBA00004821"/>
    </source>
</evidence>
<gene>
    <name evidence="19" type="ORF">PROFUN_01417</name>
</gene>
<dbReference type="HAMAP" id="MF_00013">
    <property type="entry name" value="LipB"/>
    <property type="match status" value="1"/>
</dbReference>
<evidence type="ECO:0000256" key="15">
    <source>
        <dbReference type="ARBA" id="ARBA00050268"/>
    </source>
</evidence>
<dbReference type="UniPathway" id="UPA00538">
    <property type="reaction ID" value="UER00592"/>
</dbReference>
<keyword evidence="13" id="KW-0012">Acyltransferase</keyword>
<sequence length="666" mass="72696">MINRRLISVLRLGRREYLPTYQLQQQLFQIMRTRHRTGVVTLPTESVYGEVSTLHPRMSDPNWAGALLLVEHNPGVYTMGRRDTTADLLTEGGDIPEEKNGFKIVKTSRGGAVTWHGPGQLVAYPIIDLSKLKQGKDGIEGGSRGLRSYIGNLQNVVISTLQDFDIQGSTTQDVGVWIDGKRKIAAIGVTASNAVTMHGLALNVCNDLAPFQAVVPCGIKDKTVTSISEEMGKRKEVEEVERVLTRKFSETVSRLSFRGVSSTTPKARIPTCITTPRRCFSSFPDHAANLGLSEEQIMLREAALKFAQDRMEPFAKEWDEKEIFPVDTLREAAQMGFGGIYVPEDVGGSGMGRIEAAIVFEALSSACVSTTAYISIHNMCAGLIDQYGTQAQREEFLPKLTTMEHLASYCLTEPGSGSDAASLTTKAVKKGDKYILNGSKAFISGGGSSDIYMVMVRTGDNTPAGISCLLVEKGAPGLSFGGKEKKMGWNSQPTRAVIFEDCEVPVKNLIGKEGDGFKIAMKALDGGRVNIAACSLGAAQRCTDISKEYIKGRKQFGKPLASNQSLQFQLADMSKEVYASRLMVRNAAQLLDAKDPFASAACAMAKLYTCDSAYKVVDDALQMHGGYGYLKDYPVERFLRDVRVHRILEGSDAVMRIIISRSALKE</sequence>
<dbReference type="InterPro" id="IPR052547">
    <property type="entry name" value="Mito_Isobutyryl-CoADH"/>
</dbReference>
<comment type="pathway">
    <text evidence="3">Amino-acid degradation; L-valine degradation.</text>
</comment>
<keyword evidence="10" id="KW-0808">Transferase</keyword>
<dbReference type="PANTHER" id="PTHR43831:SF1">
    <property type="entry name" value="ISOBUTYRYL-COA DEHYDROGENASE, MITOCHONDRIAL"/>
    <property type="match status" value="1"/>
</dbReference>
<dbReference type="InParanoid" id="A0A2P6NT59"/>
<dbReference type="GO" id="GO:0009249">
    <property type="term" value="P:protein lipoylation"/>
    <property type="evidence" value="ECO:0007669"/>
    <property type="project" value="InterPro"/>
</dbReference>
<dbReference type="SUPFAM" id="SSF56645">
    <property type="entry name" value="Acyl-CoA dehydrogenase NM domain-like"/>
    <property type="match status" value="1"/>
</dbReference>
<evidence type="ECO:0000256" key="4">
    <source>
        <dbReference type="ARBA" id="ARBA00007907"/>
    </source>
</evidence>
<dbReference type="EMBL" id="MDYQ01000022">
    <property type="protein sequence ID" value="PRP87155.1"/>
    <property type="molecule type" value="Genomic_DNA"/>
</dbReference>
<organism evidence="19 20">
    <name type="scientific">Planoprotostelium fungivorum</name>
    <dbReference type="NCBI Taxonomy" id="1890364"/>
    <lineage>
        <taxon>Eukaryota</taxon>
        <taxon>Amoebozoa</taxon>
        <taxon>Evosea</taxon>
        <taxon>Variosea</taxon>
        <taxon>Cavosteliida</taxon>
        <taxon>Cavosteliaceae</taxon>
        <taxon>Planoprotostelium</taxon>
    </lineage>
</organism>
<dbReference type="Pfam" id="PF02770">
    <property type="entry name" value="Acyl-CoA_dh_M"/>
    <property type="match status" value="1"/>
</dbReference>
<comment type="pathway">
    <text evidence="2">Protein modification; protein lipoylation via endogenous pathway; protein N(6)-(lipoyl)lysine from octanoyl-[acyl-carrier-protein]: step 1/2.</text>
</comment>
<dbReference type="FunFam" id="1.10.540.10:FF:000026">
    <property type="entry name" value="Acyl-CoA dehydrogenase medium chain"/>
    <property type="match status" value="1"/>
</dbReference>
<evidence type="ECO:0000256" key="12">
    <source>
        <dbReference type="ARBA" id="ARBA00023002"/>
    </source>
</evidence>
<dbReference type="InterPro" id="IPR006091">
    <property type="entry name" value="Acyl-CoA_Oxase/DH_mid-dom"/>
</dbReference>
<evidence type="ECO:0000256" key="1">
    <source>
        <dbReference type="ARBA" id="ARBA00001974"/>
    </source>
</evidence>
<dbReference type="InterPro" id="IPR020605">
    <property type="entry name" value="Octanoyltransferase_CS"/>
</dbReference>
<dbReference type="InterPro" id="IPR013786">
    <property type="entry name" value="AcylCoA_DH/ox_N"/>
</dbReference>
<keyword evidence="12 17" id="KW-0560">Oxidoreductase</keyword>